<evidence type="ECO:0000313" key="2">
    <source>
        <dbReference type="EMBL" id="EOD43388.1"/>
    </source>
</evidence>
<gene>
    <name evidence="2" type="ORF">UCRNP2_9901</name>
</gene>
<comment type="similarity">
    <text evidence="1">Belongs to the cytochrome P450 family.</text>
</comment>
<sequence>MTVSFFAATDIKLHRHLRSRVSGAYSMTSILAMEPLVQDVADALWDRLRTLAGKEQPVALHLWAKYFAFDVVGQLALGGRIGFVQQGCDVDGIIASINDGFYLMANMGNVLGQMSWINNPLTQWAIRTLGGRRLNAFSVFLAWLEKRVDERMAGSGGGVGVGKRRDMLQHFIDAKDTAGFPVTKADVMIEGVNILGAGADTTSIGILACLELFKFTAQFLRHFDAELLNPEKPWETKTQWFSMQSNFWIRLKTRDVSQIKNQC</sequence>
<dbReference type="GO" id="GO:0016705">
    <property type="term" value="F:oxidoreductase activity, acting on paired donors, with incorporation or reduction of molecular oxygen"/>
    <property type="evidence" value="ECO:0007669"/>
    <property type="project" value="InterPro"/>
</dbReference>
<dbReference type="Pfam" id="PF00067">
    <property type="entry name" value="p450"/>
    <property type="match status" value="1"/>
</dbReference>
<dbReference type="PANTHER" id="PTHR24305:SF166">
    <property type="entry name" value="CYTOCHROME P450 12A4, MITOCHONDRIAL-RELATED"/>
    <property type="match status" value="1"/>
</dbReference>
<dbReference type="Proteomes" id="UP000013521">
    <property type="component" value="Unassembled WGS sequence"/>
</dbReference>
<dbReference type="PANTHER" id="PTHR24305">
    <property type="entry name" value="CYTOCHROME P450"/>
    <property type="match status" value="1"/>
</dbReference>
<protein>
    <submittedName>
        <fullName evidence="2">Putative cytochrome p450 protein</fullName>
    </submittedName>
</protein>
<name>R1E6N6_BOTPV</name>
<dbReference type="InterPro" id="IPR036396">
    <property type="entry name" value="Cyt_P450_sf"/>
</dbReference>
<dbReference type="Gene3D" id="1.10.630.10">
    <property type="entry name" value="Cytochrome P450"/>
    <property type="match status" value="1"/>
</dbReference>
<dbReference type="GO" id="GO:0005506">
    <property type="term" value="F:iron ion binding"/>
    <property type="evidence" value="ECO:0007669"/>
    <property type="project" value="InterPro"/>
</dbReference>
<dbReference type="HOGENOM" id="CLU_1057660_0_0_1"/>
<organism evidence="2 3">
    <name type="scientific">Botryosphaeria parva (strain UCR-NP2)</name>
    <name type="common">Grapevine canker fungus</name>
    <name type="synonym">Neofusicoccum parvum</name>
    <dbReference type="NCBI Taxonomy" id="1287680"/>
    <lineage>
        <taxon>Eukaryota</taxon>
        <taxon>Fungi</taxon>
        <taxon>Dikarya</taxon>
        <taxon>Ascomycota</taxon>
        <taxon>Pezizomycotina</taxon>
        <taxon>Dothideomycetes</taxon>
        <taxon>Dothideomycetes incertae sedis</taxon>
        <taxon>Botryosphaeriales</taxon>
        <taxon>Botryosphaeriaceae</taxon>
        <taxon>Neofusicoccum</taxon>
    </lineage>
</organism>
<evidence type="ECO:0000313" key="3">
    <source>
        <dbReference type="Proteomes" id="UP000013521"/>
    </source>
</evidence>
<accession>R1E6N6</accession>
<dbReference type="SUPFAM" id="SSF48264">
    <property type="entry name" value="Cytochrome P450"/>
    <property type="match status" value="1"/>
</dbReference>
<dbReference type="AlphaFoldDB" id="R1E6N6"/>
<proteinExistence type="inferred from homology"/>
<dbReference type="eggNOG" id="KOG0158">
    <property type="taxonomic scope" value="Eukaryota"/>
</dbReference>
<dbReference type="InterPro" id="IPR050121">
    <property type="entry name" value="Cytochrome_P450_monoxygenase"/>
</dbReference>
<evidence type="ECO:0000256" key="1">
    <source>
        <dbReference type="ARBA" id="ARBA00010617"/>
    </source>
</evidence>
<dbReference type="OrthoDB" id="3934656at2759"/>
<dbReference type="GO" id="GO:0020037">
    <property type="term" value="F:heme binding"/>
    <property type="evidence" value="ECO:0007669"/>
    <property type="project" value="InterPro"/>
</dbReference>
<dbReference type="GO" id="GO:0004497">
    <property type="term" value="F:monooxygenase activity"/>
    <property type="evidence" value="ECO:0007669"/>
    <property type="project" value="InterPro"/>
</dbReference>
<dbReference type="InterPro" id="IPR001128">
    <property type="entry name" value="Cyt_P450"/>
</dbReference>
<reference evidence="3" key="1">
    <citation type="journal article" date="2013" name="Genome Announc.">
        <title>Draft genome sequence of Neofusicoccum parvum isolate UCR-NP2, a fungal vascular pathogen associated with grapevine cankers.</title>
        <authorList>
            <person name="Blanco-Ulate B."/>
            <person name="Rolshausen P."/>
            <person name="Cantu D."/>
        </authorList>
    </citation>
    <scope>NUCLEOTIDE SEQUENCE [LARGE SCALE GENOMIC DNA]</scope>
    <source>
        <strain evidence="3">UCR-NP2</strain>
    </source>
</reference>
<dbReference type="EMBL" id="KB916836">
    <property type="protein sequence ID" value="EOD43388.1"/>
    <property type="molecule type" value="Genomic_DNA"/>
</dbReference>
<dbReference type="KEGG" id="npa:UCRNP2_9901"/>